<dbReference type="PROSITE" id="PS51164">
    <property type="entry name" value="CBM1_2"/>
    <property type="match status" value="1"/>
</dbReference>
<proteinExistence type="inferred from homology"/>
<dbReference type="InterPro" id="IPR001547">
    <property type="entry name" value="Glyco_hydro_5"/>
</dbReference>
<keyword evidence="11" id="KW-1185">Reference proteome</keyword>
<evidence type="ECO:0000256" key="5">
    <source>
        <dbReference type="ARBA" id="ARBA00022801"/>
    </source>
</evidence>
<keyword evidence="6 7" id="KW-0326">Glycosidase</keyword>
<dbReference type="PANTHER" id="PTHR34142:SF1">
    <property type="entry name" value="GLYCOSIDE HYDROLASE FAMILY 5 DOMAIN-CONTAINING PROTEIN"/>
    <property type="match status" value="1"/>
</dbReference>
<evidence type="ECO:0000256" key="8">
    <source>
        <dbReference type="SAM" id="SignalP"/>
    </source>
</evidence>
<evidence type="ECO:0000313" key="11">
    <source>
        <dbReference type="Proteomes" id="UP000766486"/>
    </source>
</evidence>
<dbReference type="InterPro" id="IPR017853">
    <property type="entry name" value="GH"/>
</dbReference>
<organism evidence="10 11">
    <name type="scientific">Bionectria ochroleuca</name>
    <name type="common">Gliocladium roseum</name>
    <dbReference type="NCBI Taxonomy" id="29856"/>
    <lineage>
        <taxon>Eukaryota</taxon>
        <taxon>Fungi</taxon>
        <taxon>Dikarya</taxon>
        <taxon>Ascomycota</taxon>
        <taxon>Pezizomycotina</taxon>
        <taxon>Sordariomycetes</taxon>
        <taxon>Hypocreomycetidae</taxon>
        <taxon>Hypocreales</taxon>
        <taxon>Bionectriaceae</taxon>
        <taxon>Clonostachys</taxon>
    </lineage>
</organism>
<dbReference type="SUPFAM" id="SSF51445">
    <property type="entry name" value="(Trans)glycosidases"/>
    <property type="match status" value="1"/>
</dbReference>
<comment type="catalytic activity">
    <reaction evidence="1">
        <text>Endohydrolysis of (1-&gt;4)-beta-D-glucosidic linkages in cellulose, lichenin and cereal beta-D-glucans.</text>
        <dbReference type="EC" id="3.2.1.4"/>
    </reaction>
</comment>
<name>A0ABY6U2H2_BIOOC</name>
<feature type="domain" description="CBM1" evidence="9">
    <location>
        <begin position="18"/>
        <end position="54"/>
    </location>
</feature>
<dbReference type="Proteomes" id="UP000766486">
    <property type="component" value="Unassembled WGS sequence"/>
</dbReference>
<evidence type="ECO:0000256" key="3">
    <source>
        <dbReference type="ARBA" id="ARBA00012601"/>
    </source>
</evidence>
<evidence type="ECO:0000256" key="1">
    <source>
        <dbReference type="ARBA" id="ARBA00000966"/>
    </source>
</evidence>
<evidence type="ECO:0000256" key="7">
    <source>
        <dbReference type="RuleBase" id="RU361153"/>
    </source>
</evidence>
<dbReference type="InterPro" id="IPR000254">
    <property type="entry name" value="CBD"/>
</dbReference>
<protein>
    <recommendedName>
        <fullName evidence="3">cellulase</fullName>
        <ecNumber evidence="3">3.2.1.4</ecNumber>
    </recommendedName>
</protein>
<evidence type="ECO:0000256" key="6">
    <source>
        <dbReference type="ARBA" id="ARBA00023295"/>
    </source>
</evidence>
<dbReference type="InterPro" id="IPR035971">
    <property type="entry name" value="CBD_sf"/>
</dbReference>
<evidence type="ECO:0000256" key="2">
    <source>
        <dbReference type="ARBA" id="ARBA00005641"/>
    </source>
</evidence>
<dbReference type="SUPFAM" id="SSF57180">
    <property type="entry name" value="Cellulose-binding domain"/>
    <property type="match status" value="1"/>
</dbReference>
<feature type="signal peptide" evidence="8">
    <location>
        <begin position="1"/>
        <end position="16"/>
    </location>
</feature>
<keyword evidence="5 7" id="KW-0378">Hydrolase</keyword>
<keyword evidence="4 8" id="KW-0732">Signal</keyword>
<dbReference type="Pfam" id="PF00734">
    <property type="entry name" value="CBM_1"/>
    <property type="match status" value="1"/>
</dbReference>
<comment type="similarity">
    <text evidence="2 7">Belongs to the glycosyl hydrolase 5 (cellulase A) family.</text>
</comment>
<reference evidence="10 11" key="1">
    <citation type="submission" date="2019-06" db="EMBL/GenBank/DDBJ databases">
        <authorList>
            <person name="Broberg M."/>
        </authorList>
    </citation>
    <scope>NUCLEOTIDE SEQUENCE [LARGE SCALE GENOMIC DNA]</scope>
</reference>
<dbReference type="Gene3D" id="3.20.20.80">
    <property type="entry name" value="Glycosidases"/>
    <property type="match status" value="1"/>
</dbReference>
<dbReference type="Pfam" id="PF00150">
    <property type="entry name" value="Cellulase"/>
    <property type="match status" value="1"/>
</dbReference>
<dbReference type="SMART" id="SM00236">
    <property type="entry name" value="fCBD"/>
    <property type="match status" value="1"/>
</dbReference>
<dbReference type="EMBL" id="CABFNS010000731">
    <property type="protein sequence ID" value="VUC25205.1"/>
    <property type="molecule type" value="Genomic_DNA"/>
</dbReference>
<dbReference type="PROSITE" id="PS00562">
    <property type="entry name" value="CBM1_1"/>
    <property type="match status" value="1"/>
</dbReference>
<feature type="chain" id="PRO_5046683159" description="cellulase" evidence="8">
    <location>
        <begin position="17"/>
        <end position="392"/>
    </location>
</feature>
<evidence type="ECO:0000259" key="9">
    <source>
        <dbReference type="PROSITE" id="PS51164"/>
    </source>
</evidence>
<evidence type="ECO:0000256" key="4">
    <source>
        <dbReference type="ARBA" id="ARBA00022729"/>
    </source>
</evidence>
<sequence>MKFLSLLVTLASTALAQSVAPGYGQCGGQGWTGPTTCESGWTCTYSNQWYSQCLPGGAASSTTTTKTTLATSTTTSTSSKTSTTGSQATGFKWFGVGESVAEFGQGNYPGTWGVHFRFPELSTIDTLIGEGMNIFRVGFSMERLAVNSLTDSFATAYLANLTETINHITSKGAYAVLDPHNFGRYKDSVITDVTGFGTFWKNLATPFKSNSLVIFDTNNEYHDMDQTLVLNLNQAAINAIRGVGATSQYIFVEGNGYSGAWSWTSTNDNLKALTDPQNKLVYEMHQYLDSDKSGTHSDCVSTTIGVESVKDATTWLRNNGKIGVLGEFAGASNSVCKEAVTGLLKHLKDNSDVWSGALWWAAGPWWGDYMFSYEPPSGAAYTYYGSLLRQYA</sequence>
<comment type="caution">
    <text evidence="10">The sequence shown here is derived from an EMBL/GenBank/DDBJ whole genome shotgun (WGS) entry which is preliminary data.</text>
</comment>
<dbReference type="EC" id="3.2.1.4" evidence="3"/>
<evidence type="ECO:0000313" key="10">
    <source>
        <dbReference type="EMBL" id="VUC25205.1"/>
    </source>
</evidence>
<gene>
    <name evidence="10" type="ORF">CLO192961_LOCUS158684</name>
</gene>
<accession>A0ABY6U2H2</accession>
<dbReference type="PANTHER" id="PTHR34142">
    <property type="entry name" value="ENDO-BETA-1,4-GLUCANASE A"/>
    <property type="match status" value="1"/>
</dbReference>